<sequence length="72" mass="7581">MSWFARAVPHAREAATVLFTSSFQAMLSVGALLGGLVVDAWSVSVAMVCGGVCALLMARVLLWSRAQQEPGT</sequence>
<dbReference type="AlphaFoldDB" id="A0A4V2RYA3"/>
<evidence type="ECO:0008006" key="4">
    <source>
        <dbReference type="Google" id="ProtNLM"/>
    </source>
</evidence>
<keyword evidence="1" id="KW-0472">Membrane</keyword>
<keyword evidence="1" id="KW-0812">Transmembrane</keyword>
<dbReference type="EMBL" id="SLWN01000015">
    <property type="protein sequence ID" value="TCO18645.1"/>
    <property type="molecule type" value="Genomic_DNA"/>
</dbReference>
<keyword evidence="3" id="KW-1185">Reference proteome</keyword>
<comment type="caution">
    <text evidence="2">The sequence shown here is derived from an EMBL/GenBank/DDBJ whole genome shotgun (WGS) entry which is preliminary data.</text>
</comment>
<evidence type="ECO:0000256" key="1">
    <source>
        <dbReference type="SAM" id="Phobius"/>
    </source>
</evidence>
<proteinExistence type="predicted"/>
<evidence type="ECO:0000313" key="2">
    <source>
        <dbReference type="EMBL" id="TCO18645.1"/>
    </source>
</evidence>
<organism evidence="2 3">
    <name type="scientific">Kribbella steppae</name>
    <dbReference type="NCBI Taxonomy" id="2512223"/>
    <lineage>
        <taxon>Bacteria</taxon>
        <taxon>Bacillati</taxon>
        <taxon>Actinomycetota</taxon>
        <taxon>Actinomycetes</taxon>
        <taxon>Propionibacteriales</taxon>
        <taxon>Kribbellaceae</taxon>
        <taxon>Kribbella</taxon>
    </lineage>
</organism>
<dbReference type="RefSeq" id="WP_242002195.1">
    <property type="nucleotide sequence ID" value="NZ_SLWN01000015.1"/>
</dbReference>
<feature type="transmembrane region" description="Helical" evidence="1">
    <location>
        <begin position="14"/>
        <end position="34"/>
    </location>
</feature>
<reference evidence="2 3" key="1">
    <citation type="journal article" date="2015" name="Stand. Genomic Sci.">
        <title>Genomic Encyclopedia of Bacterial and Archaeal Type Strains, Phase III: the genomes of soil and plant-associated and newly described type strains.</title>
        <authorList>
            <person name="Whitman W.B."/>
            <person name="Woyke T."/>
            <person name="Klenk H.P."/>
            <person name="Zhou Y."/>
            <person name="Lilburn T.G."/>
            <person name="Beck B.J."/>
            <person name="De Vos P."/>
            <person name="Vandamme P."/>
            <person name="Eisen J.A."/>
            <person name="Garrity G."/>
            <person name="Hugenholtz P."/>
            <person name="Kyrpides N.C."/>
        </authorList>
    </citation>
    <scope>NUCLEOTIDE SEQUENCE [LARGE SCALE GENOMIC DNA]</scope>
    <source>
        <strain evidence="2 3">VKM Ac-2572</strain>
    </source>
</reference>
<evidence type="ECO:0000313" key="3">
    <source>
        <dbReference type="Proteomes" id="UP000294508"/>
    </source>
</evidence>
<dbReference type="Proteomes" id="UP000294508">
    <property type="component" value="Unassembled WGS sequence"/>
</dbReference>
<dbReference type="InterPro" id="IPR036259">
    <property type="entry name" value="MFS_trans_sf"/>
</dbReference>
<dbReference type="SUPFAM" id="SSF103473">
    <property type="entry name" value="MFS general substrate transporter"/>
    <property type="match status" value="1"/>
</dbReference>
<keyword evidence="1" id="KW-1133">Transmembrane helix</keyword>
<name>A0A4V2RYA3_9ACTN</name>
<protein>
    <recommendedName>
        <fullName evidence="4">MFS transporter</fullName>
    </recommendedName>
</protein>
<gene>
    <name evidence="2" type="ORF">EV652_115190</name>
</gene>
<feature type="transmembrane region" description="Helical" evidence="1">
    <location>
        <begin position="40"/>
        <end position="62"/>
    </location>
</feature>
<accession>A0A4V2RYA3</accession>